<dbReference type="Proteomes" id="UP001062846">
    <property type="component" value="Chromosome 5"/>
</dbReference>
<evidence type="ECO:0000313" key="2">
    <source>
        <dbReference type="Proteomes" id="UP001062846"/>
    </source>
</evidence>
<protein>
    <submittedName>
        <fullName evidence="1">Uncharacterized protein</fullName>
    </submittedName>
</protein>
<organism evidence="1 2">
    <name type="scientific">Rhododendron molle</name>
    <name type="common">Chinese azalea</name>
    <name type="synonym">Azalea mollis</name>
    <dbReference type="NCBI Taxonomy" id="49168"/>
    <lineage>
        <taxon>Eukaryota</taxon>
        <taxon>Viridiplantae</taxon>
        <taxon>Streptophyta</taxon>
        <taxon>Embryophyta</taxon>
        <taxon>Tracheophyta</taxon>
        <taxon>Spermatophyta</taxon>
        <taxon>Magnoliopsida</taxon>
        <taxon>eudicotyledons</taxon>
        <taxon>Gunneridae</taxon>
        <taxon>Pentapetalae</taxon>
        <taxon>asterids</taxon>
        <taxon>Ericales</taxon>
        <taxon>Ericaceae</taxon>
        <taxon>Ericoideae</taxon>
        <taxon>Rhodoreae</taxon>
        <taxon>Rhododendron</taxon>
    </lineage>
</organism>
<accession>A0ACC0NJL4</accession>
<dbReference type="EMBL" id="CM046392">
    <property type="protein sequence ID" value="KAI8553390.1"/>
    <property type="molecule type" value="Genomic_DNA"/>
</dbReference>
<evidence type="ECO:0000313" key="1">
    <source>
        <dbReference type="EMBL" id="KAI8553390.1"/>
    </source>
</evidence>
<name>A0ACC0NJL4_RHOML</name>
<keyword evidence="2" id="KW-1185">Reference proteome</keyword>
<gene>
    <name evidence="1" type="ORF">RHMOL_Rhmol05G0012300</name>
</gene>
<comment type="caution">
    <text evidence="1">The sequence shown here is derived from an EMBL/GenBank/DDBJ whole genome shotgun (WGS) entry which is preliminary data.</text>
</comment>
<sequence>MIGDRQCNKKVTRSGNSRWQCDRCNQEIEECDYRYLLQAQVQDNTGLTWVTAFQESGEEILGCPAKDLYFLKYEEEDDAKFAEIIRGSLFAEYLFRLKIEEELYGDEQRVKITVVKAEKVNYSAESKRMLDLIAKFSTSIIPDVVMRFQCIELKFCLYSRRSKLETPITAPIITTSTMPPAPMLSKKFLREGETAASATSGIIMEAVNAAAVNPVTAFSLSEALTTNFPADFDATTADAALEGLTGNGLKAAPEAGNLFWVAEVKGMAAITARVEAICYSSFSFLTSEMLLWESWVVLKVREVDMGRVD</sequence>
<proteinExistence type="predicted"/>
<reference evidence="1" key="1">
    <citation type="submission" date="2022-02" db="EMBL/GenBank/DDBJ databases">
        <title>Plant Genome Project.</title>
        <authorList>
            <person name="Zhang R.-G."/>
        </authorList>
    </citation>
    <scope>NUCLEOTIDE SEQUENCE</scope>
    <source>
        <strain evidence="1">AT1</strain>
    </source>
</reference>